<keyword evidence="3" id="KW-1185">Reference proteome</keyword>
<dbReference type="HOGENOM" id="CLU_046066_1_1_1"/>
<dbReference type="Gene3D" id="3.40.50.1820">
    <property type="entry name" value="alpha/beta hydrolase"/>
    <property type="match status" value="1"/>
</dbReference>
<dbReference type="GeneID" id="25307170"/>
<reference evidence="2 3" key="1">
    <citation type="submission" date="2015-01" db="EMBL/GenBank/DDBJ databases">
        <title>The Genome Sequence of Fonsecaea pedrosoi CBS 271.37.</title>
        <authorList>
            <consortium name="The Broad Institute Genomics Platform"/>
            <person name="Cuomo C."/>
            <person name="de Hoog S."/>
            <person name="Gorbushina A."/>
            <person name="Stielow B."/>
            <person name="Teixiera M."/>
            <person name="Abouelleil A."/>
            <person name="Chapman S.B."/>
            <person name="Priest M."/>
            <person name="Young S.K."/>
            <person name="Wortman J."/>
            <person name="Nusbaum C."/>
            <person name="Birren B."/>
        </authorList>
    </citation>
    <scope>NUCLEOTIDE SEQUENCE [LARGE SCALE GENOMIC DNA]</scope>
    <source>
        <strain evidence="2 3">CBS 271.37</strain>
    </source>
</reference>
<dbReference type="InterPro" id="IPR000073">
    <property type="entry name" value="AB_hydrolase_1"/>
</dbReference>
<dbReference type="Proteomes" id="UP000053029">
    <property type="component" value="Unassembled WGS sequence"/>
</dbReference>
<dbReference type="InterPro" id="IPR029058">
    <property type="entry name" value="AB_hydrolase_fold"/>
</dbReference>
<dbReference type="InterPro" id="IPR052897">
    <property type="entry name" value="Sec-Metab_Biosynth_Hydrolase"/>
</dbReference>
<protein>
    <submittedName>
        <fullName evidence="2">Unplaced genomic scaffold supercont1.5, whole genome shotgun sequence</fullName>
    </submittedName>
</protein>
<proteinExistence type="predicted"/>
<dbReference type="RefSeq" id="XP_013281655.1">
    <property type="nucleotide sequence ID" value="XM_013426201.1"/>
</dbReference>
<dbReference type="PANTHER" id="PTHR37017">
    <property type="entry name" value="AB HYDROLASE-1 DOMAIN-CONTAINING PROTEIN-RELATED"/>
    <property type="match status" value="1"/>
</dbReference>
<feature type="domain" description="AB hydrolase-1" evidence="1">
    <location>
        <begin position="7"/>
        <end position="253"/>
    </location>
</feature>
<organism evidence="2 3">
    <name type="scientific">Fonsecaea pedrosoi CBS 271.37</name>
    <dbReference type="NCBI Taxonomy" id="1442368"/>
    <lineage>
        <taxon>Eukaryota</taxon>
        <taxon>Fungi</taxon>
        <taxon>Dikarya</taxon>
        <taxon>Ascomycota</taxon>
        <taxon>Pezizomycotina</taxon>
        <taxon>Eurotiomycetes</taxon>
        <taxon>Chaetothyriomycetidae</taxon>
        <taxon>Chaetothyriales</taxon>
        <taxon>Herpotrichiellaceae</taxon>
        <taxon>Fonsecaea</taxon>
    </lineage>
</organism>
<dbReference type="PANTHER" id="PTHR37017:SF3">
    <property type="entry name" value="AB HYDROLASE-1 DOMAIN-CONTAINING PROTEIN"/>
    <property type="match status" value="1"/>
</dbReference>
<evidence type="ECO:0000313" key="2">
    <source>
        <dbReference type="EMBL" id="KIW77847.1"/>
    </source>
</evidence>
<sequence>MSSKPTLVFVPGAWHPAATWDKLTTALESQHQYKCISVTLPSTLSDPSATLPGDIQAVRDVLVSETAQGRDVVVIVHSYGGVVGESAIKGLTPPKGKPGAASLSTKNKTSGHVIGLILMATGFVAPVVKNFLEGMGGQPPSTWKLDEETGFAVVTGDVRGYFYHDLPEEEGNEWVQKLTPHSLKTLTQDGEHTYSGWKDVPVWYLATKQDQCLPVEVQKMFVQTAKDAGADVTLREIDSSHSPMLSRPEETVQFILDATASFVG</sequence>
<dbReference type="VEuPathDB" id="FungiDB:Z517_07680"/>
<dbReference type="STRING" id="1442368.A0A0D2EUC4"/>
<dbReference type="OrthoDB" id="408373at2759"/>
<dbReference type="AlphaFoldDB" id="A0A0D2EUC4"/>
<accession>A0A0D2EUC4</accession>
<dbReference type="Pfam" id="PF12697">
    <property type="entry name" value="Abhydrolase_6"/>
    <property type="match status" value="1"/>
</dbReference>
<evidence type="ECO:0000259" key="1">
    <source>
        <dbReference type="Pfam" id="PF12697"/>
    </source>
</evidence>
<evidence type="ECO:0000313" key="3">
    <source>
        <dbReference type="Proteomes" id="UP000053029"/>
    </source>
</evidence>
<dbReference type="EMBL" id="KN846973">
    <property type="protein sequence ID" value="KIW77847.1"/>
    <property type="molecule type" value="Genomic_DNA"/>
</dbReference>
<name>A0A0D2EUC4_9EURO</name>
<dbReference type="SUPFAM" id="SSF53474">
    <property type="entry name" value="alpha/beta-Hydrolases"/>
    <property type="match status" value="1"/>
</dbReference>
<gene>
    <name evidence="2" type="ORF">Z517_07680</name>
</gene>